<dbReference type="AlphaFoldDB" id="A0A286HUY6"/>
<accession>A0A286HUY6</accession>
<organism evidence="2 3">
    <name type="scientific">Hoeflea halophila</name>
    <dbReference type="NCBI Taxonomy" id="714899"/>
    <lineage>
        <taxon>Bacteria</taxon>
        <taxon>Pseudomonadati</taxon>
        <taxon>Pseudomonadota</taxon>
        <taxon>Alphaproteobacteria</taxon>
        <taxon>Hyphomicrobiales</taxon>
        <taxon>Rhizobiaceae</taxon>
        <taxon>Hoeflea</taxon>
    </lineage>
</organism>
<sequence>MHGLEIRDSRDSDLPAIESLYPRAFPDEDLLPLVRTLLAGEPGILSLVAIGGGPLAGHILFTPGAITGSESRAALLAPLAVAPEWQRQGVGTALIREGLSRLKQDGVAQVYVLGDPAYYGRSGFSQETGVTPPYPLLEEYRDAWQSLSSGSVPPPGQGKLMLPDAWMQPALWGP</sequence>
<dbReference type="EMBL" id="OCPC01000001">
    <property type="protein sequence ID" value="SOE11591.1"/>
    <property type="molecule type" value="Genomic_DNA"/>
</dbReference>
<dbReference type="GO" id="GO:0016747">
    <property type="term" value="F:acyltransferase activity, transferring groups other than amino-acyl groups"/>
    <property type="evidence" value="ECO:0007669"/>
    <property type="project" value="InterPro"/>
</dbReference>
<protein>
    <submittedName>
        <fullName evidence="2">Putative acetyltransferase</fullName>
    </submittedName>
</protein>
<dbReference type="CDD" id="cd04301">
    <property type="entry name" value="NAT_SF"/>
    <property type="match status" value="1"/>
</dbReference>
<name>A0A286HUY6_9HYPH</name>
<dbReference type="Pfam" id="PF00583">
    <property type="entry name" value="Acetyltransf_1"/>
    <property type="match status" value="1"/>
</dbReference>
<evidence type="ECO:0000313" key="2">
    <source>
        <dbReference type="EMBL" id="SOE11591.1"/>
    </source>
</evidence>
<keyword evidence="2" id="KW-0808">Transferase</keyword>
<gene>
    <name evidence="2" type="ORF">SAMN05877838_0845</name>
</gene>
<reference evidence="3" key="1">
    <citation type="submission" date="2017-08" db="EMBL/GenBank/DDBJ databases">
        <authorList>
            <person name="Varghese N."/>
            <person name="Submissions S."/>
        </authorList>
    </citation>
    <scope>NUCLEOTIDE SEQUENCE [LARGE SCALE GENOMIC DNA]</scope>
    <source>
        <strain evidence="3">KCTC 23107</strain>
    </source>
</reference>
<dbReference type="Proteomes" id="UP000219465">
    <property type="component" value="Unassembled WGS sequence"/>
</dbReference>
<dbReference type="Gene3D" id="3.40.630.30">
    <property type="match status" value="1"/>
</dbReference>
<dbReference type="PROSITE" id="PS51186">
    <property type="entry name" value="GNAT"/>
    <property type="match status" value="1"/>
</dbReference>
<dbReference type="SUPFAM" id="SSF55729">
    <property type="entry name" value="Acyl-CoA N-acyltransferases (Nat)"/>
    <property type="match status" value="1"/>
</dbReference>
<dbReference type="InterPro" id="IPR000182">
    <property type="entry name" value="GNAT_dom"/>
</dbReference>
<evidence type="ECO:0000259" key="1">
    <source>
        <dbReference type="PROSITE" id="PS51186"/>
    </source>
</evidence>
<dbReference type="InterPro" id="IPR016181">
    <property type="entry name" value="Acyl_CoA_acyltransferase"/>
</dbReference>
<dbReference type="RefSeq" id="WP_097105321.1">
    <property type="nucleotide sequence ID" value="NZ_OCPC01000001.1"/>
</dbReference>
<keyword evidence="3" id="KW-1185">Reference proteome</keyword>
<evidence type="ECO:0000313" key="3">
    <source>
        <dbReference type="Proteomes" id="UP000219465"/>
    </source>
</evidence>
<dbReference type="OrthoDB" id="9797178at2"/>
<proteinExistence type="predicted"/>
<feature type="domain" description="N-acetyltransferase" evidence="1">
    <location>
        <begin position="4"/>
        <end position="142"/>
    </location>
</feature>